<proteinExistence type="predicted"/>
<keyword evidence="2" id="KW-1185">Reference proteome</keyword>
<evidence type="ECO:0000313" key="1">
    <source>
        <dbReference type="EMBL" id="MBB5021495.1"/>
    </source>
</evidence>
<dbReference type="EMBL" id="JACHID010000004">
    <property type="protein sequence ID" value="MBB5021495.1"/>
    <property type="molecule type" value="Genomic_DNA"/>
</dbReference>
<comment type="caution">
    <text evidence="1">The sequence shown here is derived from an EMBL/GenBank/DDBJ whole genome shotgun (WGS) entry which is preliminary data.</text>
</comment>
<dbReference type="RefSeq" id="WP_183730297.1">
    <property type="nucleotide sequence ID" value="NZ_JACHID010000004.1"/>
</dbReference>
<dbReference type="Proteomes" id="UP000528322">
    <property type="component" value="Unassembled WGS sequence"/>
</dbReference>
<gene>
    <name evidence="1" type="ORF">HNR37_000807</name>
</gene>
<reference evidence="1 2" key="1">
    <citation type="submission" date="2020-08" db="EMBL/GenBank/DDBJ databases">
        <title>Genomic Encyclopedia of Type Strains, Phase IV (KMG-IV): sequencing the most valuable type-strain genomes for metagenomic binning, comparative biology and taxonomic classification.</title>
        <authorList>
            <person name="Goeker M."/>
        </authorList>
    </citation>
    <scope>NUCLEOTIDE SEQUENCE [LARGE SCALE GENOMIC DNA]</scope>
    <source>
        <strain evidence="1 2">DSM 22071</strain>
    </source>
</reference>
<dbReference type="AlphaFoldDB" id="A0A7W8DGK2"/>
<evidence type="ECO:0000313" key="2">
    <source>
        <dbReference type="Proteomes" id="UP000528322"/>
    </source>
</evidence>
<sequence>MKYLFVVAILSMAVAALVWYRSCFRRNPSECSLFGPEEFATEAAKLYRDGLLFAVKTVHSSHQADEVVRKLIEHKEFLIGKFVELGHQYLKISPQDQEAGQRLLLDKLQDMDAHTWSTYMATLSQYPEFSRQLADYNLITQYAFFDLLWQQLPDEADRLGIPQPLTTRLRQEVGNNEEIVTALAGLNWELSREQEGWNGQSGAVLLNPDRHDTSHGHHLYITWTPREVEAEKYIMVFGWDDWSAELADDRSGFLRKAVLGEHPGIGMVDIPAAMAADGIIRLPSSGQGGGFFLLKLIAVSADGTCWDVNDCTLGSELARRKAGLPEVGYGTFAEVIRIPGARVSGNR</sequence>
<protein>
    <submittedName>
        <fullName evidence="1">Uncharacterized protein</fullName>
    </submittedName>
</protein>
<accession>A0A7W8DGK2</accession>
<organism evidence="1 2">
    <name type="scientific">Desulfurispira natronophila</name>
    <dbReference type="NCBI Taxonomy" id="682562"/>
    <lineage>
        <taxon>Bacteria</taxon>
        <taxon>Pseudomonadati</taxon>
        <taxon>Chrysiogenota</taxon>
        <taxon>Chrysiogenia</taxon>
        <taxon>Chrysiogenales</taxon>
        <taxon>Chrysiogenaceae</taxon>
        <taxon>Desulfurispira</taxon>
    </lineage>
</organism>
<name>A0A7W8DGK2_9BACT</name>